<organism evidence="4 5">
    <name type="scientific">Babesia bovis</name>
    <dbReference type="NCBI Taxonomy" id="5865"/>
    <lineage>
        <taxon>Eukaryota</taxon>
        <taxon>Sar</taxon>
        <taxon>Alveolata</taxon>
        <taxon>Apicomplexa</taxon>
        <taxon>Aconoidasida</taxon>
        <taxon>Piroplasmida</taxon>
        <taxon>Babesiidae</taxon>
        <taxon>Babesia</taxon>
    </lineage>
</organism>
<reference evidence="4 5" key="1">
    <citation type="journal article" date="2007" name="PLoS Pathog.">
        <title>Genome sequence of Babesia bovis and comparative analysis of apicomplexan hemoprotozoa.</title>
        <authorList>
            <person name="Brayton K.A."/>
            <person name="Lau A.O.T."/>
            <person name="Herndon D.R."/>
            <person name="Hannick L."/>
            <person name="Kappmeyer L.S."/>
            <person name="Berens S.J."/>
            <person name="Bidwell S.L."/>
            <person name="Brown W.C."/>
            <person name="Crabtree J."/>
            <person name="Fadrosh D."/>
            <person name="Feldblum T."/>
            <person name="Forberger H.A."/>
            <person name="Haas B.J."/>
            <person name="Howell J.M."/>
            <person name="Khouri H."/>
            <person name="Koo H."/>
            <person name="Mann D.J."/>
            <person name="Norimine J."/>
            <person name="Paulsen I.T."/>
            <person name="Radune D."/>
            <person name="Ren Q."/>
            <person name="Smith R.K. Jr."/>
            <person name="Suarez C.E."/>
            <person name="White O."/>
            <person name="Wortman J.R."/>
            <person name="Knowles D.P. Jr."/>
            <person name="McElwain T.F."/>
            <person name="Nene V.M."/>
        </authorList>
    </citation>
    <scope>NUCLEOTIDE SEQUENCE [LARGE SCALE GENOMIC DNA]</scope>
    <source>
        <strain evidence="4">T2Bo</strain>
    </source>
</reference>
<proteinExistence type="evidence at transcript level"/>
<feature type="transmembrane region" description="Helical" evidence="2">
    <location>
        <begin position="12"/>
        <end position="36"/>
    </location>
</feature>
<reference evidence="5" key="5">
    <citation type="journal article" date="2021" name="Int. J. Parasitol.">
        <title>Comparative analysis of gene expression between Babesia bovis blood stages and kinetes allowed by improved genome annotation.</title>
        <authorList>
            <person name="Ueti M.W."/>
            <person name="Johnson W.C."/>
            <person name="Kappmeyer L.S."/>
            <person name="Herndon D.R."/>
            <person name="Mousel M.R."/>
            <person name="Reif K.E."/>
            <person name="Taus N.S."/>
            <person name="Ifeonu O.O."/>
            <person name="Silva J.C."/>
            <person name="Suarez C.E."/>
            <person name="Brayton K.A."/>
        </authorList>
    </citation>
    <scope>NUCLEOTIDE SEQUENCE [LARGE SCALE GENOMIC DNA]</scope>
</reference>
<protein>
    <submittedName>
        <fullName evidence="4">Membrane protein, putative</fullName>
    </submittedName>
</protein>
<reference evidence="4" key="2">
    <citation type="submission" date="2007-08" db="EMBL/GenBank/DDBJ databases">
        <authorList>
            <person name="Nene V."/>
        </authorList>
    </citation>
    <scope>NUCLEOTIDE SEQUENCE</scope>
    <source>
        <strain evidence="4">T2Bo</strain>
    </source>
</reference>
<dbReference type="PANTHER" id="PTHR12300">
    <property type="entry name" value="HVA22-LIKE PROTEINS"/>
    <property type="match status" value="1"/>
</dbReference>
<reference evidence="3" key="3">
    <citation type="journal article" date="2014" name="BMC Genomics">
        <title>The Babesia bovis gene and promoter model: an update from full-length EST analysis.</title>
        <authorList>
            <person name="Yamagishi J."/>
            <person name="Wakaguri H."/>
            <person name="Yokoyama N."/>
            <person name="Yamashita R."/>
            <person name="Suzuki Y."/>
            <person name="Xuan X."/>
            <person name="Igarashi I."/>
        </authorList>
    </citation>
    <scope>NUCLEOTIDE SEQUENCE</scope>
    <source>
        <strain evidence="3">Texas</strain>
    </source>
</reference>
<dbReference type="STRING" id="5865.A7AQF9"/>
<dbReference type="AlphaFoldDB" id="A7AQF9"/>
<evidence type="ECO:0000256" key="2">
    <source>
        <dbReference type="SAM" id="Phobius"/>
    </source>
</evidence>
<dbReference type="Proteomes" id="UP000002173">
    <property type="component" value="Unassembled WGS sequence"/>
</dbReference>
<dbReference type="Pfam" id="PF03134">
    <property type="entry name" value="TB2_DP1_HVA22"/>
    <property type="match status" value="1"/>
</dbReference>
<dbReference type="PANTHER" id="PTHR12300:SF117">
    <property type="entry name" value="LP05237P-RELATED"/>
    <property type="match status" value="1"/>
</dbReference>
<keyword evidence="2" id="KW-0812">Transmembrane</keyword>
<sequence>MVFSLLPRPVLSILNLAICVLYPGYHTFAHLYHGILNSENKKNADDPRLNSGLISHYIFYWTIYFLYVKLEASALVYVSPYIPSFYEMKLLAFYWLASDHFKGAGYLFHRYVMKNLLHTSNIVRNEIDNKLDARHRKTLNDIVSKLGSIEDVNFVSME</sequence>
<keyword evidence="2" id="KW-0472">Membrane</keyword>
<dbReference type="GeneID" id="5478580"/>
<accession>A7AQF9</accession>
<dbReference type="GO" id="GO:0016020">
    <property type="term" value="C:membrane"/>
    <property type="evidence" value="ECO:0007669"/>
    <property type="project" value="UniProtKB-SubCell"/>
</dbReference>
<evidence type="ECO:0000256" key="1">
    <source>
        <dbReference type="RuleBase" id="RU362006"/>
    </source>
</evidence>
<name>A7AQF9_BABBO</name>
<evidence type="ECO:0000313" key="5">
    <source>
        <dbReference type="Proteomes" id="UP000002173"/>
    </source>
</evidence>
<dbReference type="FunCoup" id="A7AQF9">
    <property type="interactions" value="1"/>
</dbReference>
<evidence type="ECO:0000313" key="3">
    <source>
        <dbReference type="EMBL" id="BAN64186.1"/>
    </source>
</evidence>
<dbReference type="InterPro" id="IPR004345">
    <property type="entry name" value="TB2_DP1_HVA22"/>
</dbReference>
<keyword evidence="2" id="KW-1133">Transmembrane helix</keyword>
<keyword evidence="5" id="KW-1185">Reference proteome</keyword>
<feature type="transmembrane region" description="Helical" evidence="2">
    <location>
        <begin position="90"/>
        <end position="108"/>
    </location>
</feature>
<dbReference type="RefSeq" id="XP_001610346.1">
    <property type="nucleotide sequence ID" value="XM_001610296.1"/>
</dbReference>
<dbReference type="KEGG" id="bbo:BBOV_IV004170"/>
<dbReference type="EMBL" id="AAXT01000002">
    <property type="protein sequence ID" value="EDO06778.1"/>
    <property type="molecule type" value="Genomic_DNA"/>
</dbReference>
<dbReference type="EMBL" id="AK440392">
    <property type="protein sequence ID" value="BAN64186.1"/>
    <property type="molecule type" value="mRNA"/>
</dbReference>
<reference evidence="5" key="4">
    <citation type="journal article" date="2020" name="Data Brief">
        <title>Transcriptome dataset of Babesia bovis life stages within vertebrate and invertebrate hosts.</title>
        <authorList>
            <person name="Ueti M.W."/>
            <person name="Johnson W.C."/>
            <person name="Kappmeyer L.S."/>
            <person name="Herndon D.R."/>
            <person name="Mousel M.R."/>
            <person name="Reif K.E."/>
            <person name="Taus N.S."/>
            <person name="Ifeonu O.O."/>
            <person name="Silva J.C."/>
            <person name="Suarez C.E."/>
            <person name="Brayton K.A."/>
        </authorList>
    </citation>
    <scope>NUCLEOTIDE SEQUENCE [LARGE SCALE GENOMIC DNA]</scope>
</reference>
<gene>
    <name evidence="3 4" type="ORF">BBOV_IV004170</name>
</gene>
<feature type="transmembrane region" description="Helical" evidence="2">
    <location>
        <begin position="57"/>
        <end position="78"/>
    </location>
</feature>
<evidence type="ECO:0000313" key="4">
    <source>
        <dbReference type="EMBL" id="EDO06778.1"/>
    </source>
</evidence>
<comment type="similarity">
    <text evidence="1">Belongs to the DP1 family.</text>
</comment>
<dbReference type="eggNOG" id="KOG1726">
    <property type="taxonomic scope" value="Eukaryota"/>
</dbReference>
<dbReference type="VEuPathDB" id="PiroplasmaDB:BBOV_IV004170"/>
<comment type="subcellular location">
    <subcellularLocation>
        <location evidence="1">Membrane</location>
        <topology evidence="1">Multi-pass membrane protein</topology>
    </subcellularLocation>
</comment>
<dbReference type="OMA" id="MNYIPFY"/>